<dbReference type="AlphaFoldDB" id="A0A061QQJ9"/>
<accession>A0A061QQJ9</accession>
<reference evidence="1" key="1">
    <citation type="submission" date="2014-05" db="EMBL/GenBank/DDBJ databases">
        <title>The transcriptome of the halophilic microalga Tetraselmis sp. GSL018 isolated from the Great Salt Lake, Utah.</title>
        <authorList>
            <person name="Jinkerson R.E."/>
            <person name="D'Adamo S."/>
            <person name="Posewitz M.C."/>
        </authorList>
    </citation>
    <scope>NUCLEOTIDE SEQUENCE</scope>
    <source>
        <strain evidence="1">GSL018</strain>
    </source>
</reference>
<protein>
    <submittedName>
        <fullName evidence="1">Uncharacterized protein</fullName>
    </submittedName>
</protein>
<gene>
    <name evidence="1" type="ORF">TSPGSL018_28247</name>
</gene>
<organism evidence="1">
    <name type="scientific">Tetraselmis sp. GSL018</name>
    <dbReference type="NCBI Taxonomy" id="582737"/>
    <lineage>
        <taxon>Eukaryota</taxon>
        <taxon>Viridiplantae</taxon>
        <taxon>Chlorophyta</taxon>
        <taxon>core chlorophytes</taxon>
        <taxon>Chlorodendrophyceae</taxon>
        <taxon>Chlorodendrales</taxon>
        <taxon>Chlorodendraceae</taxon>
        <taxon>Tetraselmis</taxon>
    </lineage>
</organism>
<proteinExistence type="predicted"/>
<feature type="non-terminal residue" evidence="1">
    <location>
        <position position="80"/>
    </location>
</feature>
<feature type="non-terminal residue" evidence="1">
    <location>
        <position position="1"/>
    </location>
</feature>
<name>A0A061QQJ9_9CHLO</name>
<sequence length="80" mass="9029">LSEADLALGLSHRPGVNRSEVRVKQRQCWFTDRCNPIVCACIRSKLRAVNRNTYCRVLLKVHHPRKVLQKSADSASSDLG</sequence>
<evidence type="ECO:0000313" key="1">
    <source>
        <dbReference type="EMBL" id="JAC60699.1"/>
    </source>
</evidence>
<dbReference type="EMBL" id="GBEZ01026520">
    <property type="protein sequence ID" value="JAC60699.1"/>
    <property type="molecule type" value="Transcribed_RNA"/>
</dbReference>